<accession>A0A1G9QPQ6</accession>
<dbReference type="AlphaFoldDB" id="A0A1G9QPQ6"/>
<gene>
    <name evidence="2" type="ORF">SAMN05421823_110253</name>
</gene>
<organism evidence="2 3">
    <name type="scientific">Catalinimonas alkaloidigena</name>
    <dbReference type="NCBI Taxonomy" id="1075417"/>
    <lineage>
        <taxon>Bacteria</taxon>
        <taxon>Pseudomonadati</taxon>
        <taxon>Bacteroidota</taxon>
        <taxon>Cytophagia</taxon>
        <taxon>Cytophagales</taxon>
        <taxon>Catalimonadaceae</taxon>
        <taxon>Catalinimonas</taxon>
    </lineage>
</organism>
<evidence type="ECO:0000313" key="3">
    <source>
        <dbReference type="Proteomes" id="UP000198510"/>
    </source>
</evidence>
<dbReference type="Gene3D" id="3.40.1580.10">
    <property type="entry name" value="SMI1/KNR4-like"/>
    <property type="match status" value="1"/>
</dbReference>
<dbReference type="SMART" id="SM00860">
    <property type="entry name" value="SMI1_KNR4"/>
    <property type="match status" value="1"/>
</dbReference>
<protein>
    <submittedName>
        <fullName evidence="2">SMI1 / KNR4 family (SUKH-1)</fullName>
    </submittedName>
</protein>
<dbReference type="InterPro" id="IPR037883">
    <property type="entry name" value="Knr4/Smi1-like_sf"/>
</dbReference>
<evidence type="ECO:0000259" key="1">
    <source>
        <dbReference type="SMART" id="SM00860"/>
    </source>
</evidence>
<feature type="domain" description="Knr4/Smi1-like" evidence="1">
    <location>
        <begin position="16"/>
        <end position="151"/>
    </location>
</feature>
<keyword evidence="3" id="KW-1185">Reference proteome</keyword>
<dbReference type="Proteomes" id="UP000198510">
    <property type="component" value="Unassembled WGS sequence"/>
</dbReference>
<reference evidence="2 3" key="1">
    <citation type="submission" date="2016-10" db="EMBL/GenBank/DDBJ databases">
        <authorList>
            <person name="de Groot N.N."/>
        </authorList>
    </citation>
    <scope>NUCLEOTIDE SEQUENCE [LARGE SCALE GENOMIC DNA]</scope>
    <source>
        <strain evidence="2 3">DSM 25186</strain>
    </source>
</reference>
<dbReference type="Pfam" id="PF09346">
    <property type="entry name" value="SMI1_KNR4"/>
    <property type="match status" value="1"/>
</dbReference>
<proteinExistence type="predicted"/>
<dbReference type="InterPro" id="IPR018958">
    <property type="entry name" value="Knr4/Smi1-like_dom"/>
</dbReference>
<dbReference type="EMBL" id="FNFO01000010">
    <property type="protein sequence ID" value="SDM12986.1"/>
    <property type="molecule type" value="Genomic_DNA"/>
</dbReference>
<evidence type="ECO:0000313" key="2">
    <source>
        <dbReference type="EMBL" id="SDM12986.1"/>
    </source>
</evidence>
<sequence length="203" mass="23617">MLRLKNPGVVPCLHPGLSDETIQRKTAALPFELPNELKALYQWHNGSSDLREVLEIDEEMAPDFFYAGQLFHSIELSLRYYKSKSHYGQQNYEHSLWTPFLFPITDDGAGWQLVVDCEPDSADTGKIYFFNGIEWGKVQTDEYPFESALMYRNLAAMLKTVLACFEENAYFFAYDENGEFGMQWDDEKETQIGRRMNPDCAYW</sequence>
<dbReference type="SUPFAM" id="SSF160631">
    <property type="entry name" value="SMI1/KNR4-like"/>
    <property type="match status" value="1"/>
</dbReference>
<name>A0A1G9QPQ6_9BACT</name>